<protein>
    <submittedName>
        <fullName evidence="1">Uncharacterized protein</fullName>
    </submittedName>
</protein>
<evidence type="ECO:0000313" key="1">
    <source>
        <dbReference type="EMBL" id="UUV20709.1"/>
    </source>
</evidence>
<proteinExistence type="predicted"/>
<dbReference type="EMBL" id="CP102382">
    <property type="protein sequence ID" value="UUV20709.1"/>
    <property type="molecule type" value="Genomic_DNA"/>
</dbReference>
<keyword evidence="2" id="KW-1185">Reference proteome</keyword>
<accession>A0ABY5NQ67</accession>
<evidence type="ECO:0000313" key="2">
    <source>
        <dbReference type="Proteomes" id="UP001317001"/>
    </source>
</evidence>
<dbReference type="Proteomes" id="UP001317001">
    <property type="component" value="Chromosome"/>
</dbReference>
<gene>
    <name evidence="1" type="ORF">NPX36_10225</name>
</gene>
<sequence length="168" mass="19879">MEKKYINDPLVYEVINAVLELPEFKKDSVDYMIDFANPLLFDLEMDGDNFYGYAEKYFGEFDKVAFENQIKALKYSYYQKGKINNITLVDYDLTNIKTDQQFDSLNQSLNKYLPYVAISFPIFNKQKNTAFISYHYDCGFLCGYGKKFFVKKINGKWQIILVYDEYIS</sequence>
<dbReference type="RefSeq" id="WP_257498613.1">
    <property type="nucleotide sequence ID" value="NZ_CP102382.1"/>
</dbReference>
<reference evidence="1 2" key="1">
    <citation type="submission" date="2022-08" db="EMBL/GenBank/DDBJ databases">
        <title>Myroides zhujiangensis sp. nov., a novel bacterium isolated from sediment in the Pearl River Estuary.</title>
        <authorList>
            <person name="Cui L."/>
        </authorList>
    </citation>
    <scope>NUCLEOTIDE SEQUENCE [LARGE SCALE GENOMIC DNA]</scope>
    <source>
        <strain evidence="1 2">SCSIO 72103</strain>
    </source>
</reference>
<organism evidence="1 2">
    <name type="scientific">Paenimyroides aestuarii</name>
    <dbReference type="NCBI Taxonomy" id="2968490"/>
    <lineage>
        <taxon>Bacteria</taxon>
        <taxon>Pseudomonadati</taxon>
        <taxon>Bacteroidota</taxon>
        <taxon>Flavobacteriia</taxon>
        <taxon>Flavobacteriales</taxon>
        <taxon>Flavobacteriaceae</taxon>
        <taxon>Paenimyroides</taxon>
    </lineage>
</organism>
<name>A0ABY5NQ67_9FLAO</name>